<proteinExistence type="predicted"/>
<dbReference type="AlphaFoldDB" id="A0A0J1BAB9"/>
<keyword evidence="2" id="KW-1185">Reference proteome</keyword>
<name>A0A0J1BAB9_RHOIS</name>
<dbReference type="PATRIC" id="fig|595434.4.peg.4496"/>
<reference evidence="1" key="1">
    <citation type="submission" date="2015-05" db="EMBL/GenBank/DDBJ databases">
        <title>Permanent draft genome of Rhodopirellula islandicus K833.</title>
        <authorList>
            <person name="Kizina J."/>
            <person name="Richter M."/>
            <person name="Glockner F.O."/>
            <person name="Harder J."/>
        </authorList>
    </citation>
    <scope>NUCLEOTIDE SEQUENCE [LARGE SCALE GENOMIC DNA]</scope>
    <source>
        <strain evidence="1">K833</strain>
    </source>
</reference>
<evidence type="ECO:0000313" key="2">
    <source>
        <dbReference type="Proteomes" id="UP000036367"/>
    </source>
</evidence>
<accession>A0A0J1BAB9</accession>
<sequence length="289" mass="31666">MAAKPFQLADCRRLFTCCTWGSGIIAVCHASRKYRQRGRTMKCTGERVVRFLVCLQVVRPSPVISTVLPIKAMTQLPLIPDSDGGIVLEGLDANGESYEQFVFPTSQERVTIRNCSFVNCCTTIGTCQIDFGTRIENVVFENFACGDAIHIDRSVHLSNLIIRGKKPSKVFVKPTGNEGQAVANHGPDAIALDISGYQGDVEVLGLPATTVLHNPERHICVHGNWNERSGEWRAAGVGPLSYLGICLKKVTLGGHECGFFGLPKRRSKLYEEVTTEIQILTDELGLSFG</sequence>
<dbReference type="EMBL" id="LECT01000038">
    <property type="protein sequence ID" value="KLU03421.1"/>
    <property type="molecule type" value="Genomic_DNA"/>
</dbReference>
<dbReference type="Proteomes" id="UP000036367">
    <property type="component" value="Unassembled WGS sequence"/>
</dbReference>
<protein>
    <submittedName>
        <fullName evidence="1">Uncharacterized protein</fullName>
    </submittedName>
</protein>
<evidence type="ECO:0000313" key="1">
    <source>
        <dbReference type="EMBL" id="KLU03421.1"/>
    </source>
</evidence>
<comment type="caution">
    <text evidence="1">The sequence shown here is derived from an EMBL/GenBank/DDBJ whole genome shotgun (WGS) entry which is preliminary data.</text>
</comment>
<gene>
    <name evidence="1" type="ORF">RISK_004733</name>
</gene>
<organism evidence="1 2">
    <name type="scientific">Rhodopirellula islandica</name>
    <dbReference type="NCBI Taxonomy" id="595434"/>
    <lineage>
        <taxon>Bacteria</taxon>
        <taxon>Pseudomonadati</taxon>
        <taxon>Planctomycetota</taxon>
        <taxon>Planctomycetia</taxon>
        <taxon>Pirellulales</taxon>
        <taxon>Pirellulaceae</taxon>
        <taxon>Rhodopirellula</taxon>
    </lineage>
</organism>